<protein>
    <recommendedName>
        <fullName evidence="8">Regulator of SigK</fullName>
    </recommendedName>
    <alternativeName>
        <fullName evidence="7">Sigma-K anti-sigma factor RskA</fullName>
    </alternativeName>
</protein>
<feature type="transmembrane region" description="Helical" evidence="10">
    <location>
        <begin position="84"/>
        <end position="104"/>
    </location>
</feature>
<comment type="caution">
    <text evidence="12">The sequence shown here is derived from an EMBL/GenBank/DDBJ whole genome shotgun (WGS) entry which is preliminary data.</text>
</comment>
<evidence type="ECO:0000256" key="7">
    <source>
        <dbReference type="ARBA" id="ARBA00029829"/>
    </source>
</evidence>
<evidence type="ECO:0000313" key="13">
    <source>
        <dbReference type="Proteomes" id="UP000278962"/>
    </source>
</evidence>
<dbReference type="GO" id="GO:0005886">
    <property type="term" value="C:plasma membrane"/>
    <property type="evidence" value="ECO:0007669"/>
    <property type="project" value="UniProtKB-SubCell"/>
</dbReference>
<organism evidence="12 13">
    <name type="scientific">Solirubrobacter pauli</name>
    <dbReference type="NCBI Taxonomy" id="166793"/>
    <lineage>
        <taxon>Bacteria</taxon>
        <taxon>Bacillati</taxon>
        <taxon>Actinomycetota</taxon>
        <taxon>Thermoleophilia</taxon>
        <taxon>Solirubrobacterales</taxon>
        <taxon>Solirubrobacteraceae</taxon>
        <taxon>Solirubrobacter</taxon>
    </lineage>
</organism>
<evidence type="ECO:0000256" key="10">
    <source>
        <dbReference type="SAM" id="Phobius"/>
    </source>
</evidence>
<dbReference type="AlphaFoldDB" id="A0A660LB32"/>
<keyword evidence="5 10" id="KW-1133">Transmembrane helix</keyword>
<dbReference type="EMBL" id="RBIL01000001">
    <property type="protein sequence ID" value="RKQ91616.1"/>
    <property type="molecule type" value="Genomic_DNA"/>
</dbReference>
<feature type="domain" description="Anti-sigma K factor RskA C-terminal" evidence="11">
    <location>
        <begin position="102"/>
        <end position="209"/>
    </location>
</feature>
<gene>
    <name evidence="12" type="ORF">C8N24_1439</name>
</gene>
<comment type="subcellular location">
    <subcellularLocation>
        <location evidence="2">Cell membrane</location>
    </subcellularLocation>
    <subcellularLocation>
        <location evidence="1">Membrane</location>
        <topology evidence="1">Single-pass membrane protein</topology>
    </subcellularLocation>
</comment>
<dbReference type="GO" id="GO:0006417">
    <property type="term" value="P:regulation of translation"/>
    <property type="evidence" value="ECO:0007669"/>
    <property type="project" value="TreeGrafter"/>
</dbReference>
<dbReference type="InterPro" id="IPR018764">
    <property type="entry name" value="RskA_C"/>
</dbReference>
<dbReference type="PANTHER" id="PTHR37461:SF1">
    <property type="entry name" value="ANTI-SIGMA-K FACTOR RSKA"/>
    <property type="match status" value="1"/>
</dbReference>
<proteinExistence type="predicted"/>
<evidence type="ECO:0000256" key="3">
    <source>
        <dbReference type="ARBA" id="ARBA00022475"/>
    </source>
</evidence>
<keyword evidence="4 10" id="KW-0812">Transmembrane</keyword>
<keyword evidence="13" id="KW-1185">Reference proteome</keyword>
<reference evidence="12 13" key="1">
    <citation type="submission" date="2018-10" db="EMBL/GenBank/DDBJ databases">
        <title>Genomic Encyclopedia of Archaeal and Bacterial Type Strains, Phase II (KMG-II): from individual species to whole genera.</title>
        <authorList>
            <person name="Goeker M."/>
        </authorList>
    </citation>
    <scope>NUCLEOTIDE SEQUENCE [LARGE SCALE GENOMIC DNA]</scope>
    <source>
        <strain evidence="12 13">DSM 14954</strain>
    </source>
</reference>
<dbReference type="Pfam" id="PF10099">
    <property type="entry name" value="RskA_C"/>
    <property type="match status" value="1"/>
</dbReference>
<evidence type="ECO:0000256" key="9">
    <source>
        <dbReference type="SAM" id="MobiDB-lite"/>
    </source>
</evidence>
<dbReference type="InterPro" id="IPR041916">
    <property type="entry name" value="Anti_sigma_zinc_sf"/>
</dbReference>
<dbReference type="InterPro" id="IPR051474">
    <property type="entry name" value="Anti-sigma-K/W_factor"/>
</dbReference>
<evidence type="ECO:0000256" key="6">
    <source>
        <dbReference type="ARBA" id="ARBA00023136"/>
    </source>
</evidence>
<feature type="region of interest" description="Disordered" evidence="9">
    <location>
        <begin position="52"/>
        <end position="74"/>
    </location>
</feature>
<evidence type="ECO:0000259" key="11">
    <source>
        <dbReference type="Pfam" id="PF10099"/>
    </source>
</evidence>
<evidence type="ECO:0000256" key="1">
    <source>
        <dbReference type="ARBA" id="ARBA00004167"/>
    </source>
</evidence>
<evidence type="ECO:0000256" key="2">
    <source>
        <dbReference type="ARBA" id="ARBA00004236"/>
    </source>
</evidence>
<sequence>MNDATDYLLGEMEPDRIAAFEAALAEDAGLRAEVDALRPVVTRLERLPAEGWDAAAPPPLQLPGLPEPEPTASRRSRRLVLRPVVAGLCAFALLAVGTGLGVLVDRDPDPPTRLVLQPVGDLDVAAKGKVGVRDDRVTVRLTGLKPTDGDEFYELWLLGADKELVGLGSFRVGQDGTAALRLPLPVDPGAFQYFDVSLEAGDGDPGHSGVSVLRGPTTSS</sequence>
<keyword evidence="3" id="KW-1003">Cell membrane</keyword>
<dbReference type="OrthoDB" id="4328740at2"/>
<evidence type="ECO:0000256" key="8">
    <source>
        <dbReference type="ARBA" id="ARBA00030803"/>
    </source>
</evidence>
<dbReference type="Proteomes" id="UP000278962">
    <property type="component" value="Unassembled WGS sequence"/>
</dbReference>
<dbReference type="PANTHER" id="PTHR37461">
    <property type="entry name" value="ANTI-SIGMA-K FACTOR RSKA"/>
    <property type="match status" value="1"/>
</dbReference>
<dbReference type="Gene3D" id="1.10.10.1320">
    <property type="entry name" value="Anti-sigma factor, zinc-finger domain"/>
    <property type="match status" value="1"/>
</dbReference>
<dbReference type="GO" id="GO:0016989">
    <property type="term" value="F:sigma factor antagonist activity"/>
    <property type="evidence" value="ECO:0007669"/>
    <property type="project" value="TreeGrafter"/>
</dbReference>
<accession>A0A660LB32</accession>
<evidence type="ECO:0000256" key="4">
    <source>
        <dbReference type="ARBA" id="ARBA00022692"/>
    </source>
</evidence>
<name>A0A660LB32_9ACTN</name>
<feature type="compositionally biased region" description="Pro residues" evidence="9">
    <location>
        <begin position="56"/>
        <end position="69"/>
    </location>
</feature>
<keyword evidence="6 10" id="KW-0472">Membrane</keyword>
<evidence type="ECO:0000313" key="12">
    <source>
        <dbReference type="EMBL" id="RKQ91616.1"/>
    </source>
</evidence>
<evidence type="ECO:0000256" key="5">
    <source>
        <dbReference type="ARBA" id="ARBA00022989"/>
    </source>
</evidence>
<dbReference type="RefSeq" id="WP_121249384.1">
    <property type="nucleotide sequence ID" value="NZ_RBIL01000001.1"/>
</dbReference>